<feature type="transmembrane region" description="Helical" evidence="1">
    <location>
        <begin position="135"/>
        <end position="157"/>
    </location>
</feature>
<name>A0ABD4RFW7_9CLOT</name>
<evidence type="ECO:0000313" key="2">
    <source>
        <dbReference type="EMBL" id="MBX7290262.1"/>
    </source>
</evidence>
<organism evidence="2 3">
    <name type="scientific">Clostridium chauvoei</name>
    <dbReference type="NCBI Taxonomy" id="46867"/>
    <lineage>
        <taxon>Bacteria</taxon>
        <taxon>Bacillati</taxon>
        <taxon>Bacillota</taxon>
        <taxon>Clostridia</taxon>
        <taxon>Eubacteriales</taxon>
        <taxon>Clostridiaceae</taxon>
        <taxon>Clostridium</taxon>
    </lineage>
</organism>
<dbReference type="KEGG" id="cchv:BTM20_11460"/>
<keyword evidence="1" id="KW-0812">Transmembrane</keyword>
<dbReference type="GeneID" id="66302493"/>
<reference evidence="2 3" key="1">
    <citation type="submission" date="2021-08" db="EMBL/GenBank/DDBJ databases">
        <title>Genome sequence analysis of Clostridium chauvoei strains of European origin and evaluation of typing options for outbreak investigations.</title>
        <authorList>
            <person name="Abdel-Glil M."/>
            <person name="Thomas P."/>
            <person name="Seyboldt C."/>
        </authorList>
    </citation>
    <scope>NUCLEOTIDE SEQUENCE [LARGE SCALE GENOMIC DNA]</scope>
    <source>
        <strain evidence="2 3">S0260-09</strain>
    </source>
</reference>
<comment type="caution">
    <text evidence="2">The sequence shown here is derived from an EMBL/GenBank/DDBJ whole genome shotgun (WGS) entry which is preliminary data.</text>
</comment>
<feature type="transmembrane region" description="Helical" evidence="1">
    <location>
        <begin position="95"/>
        <end position="115"/>
    </location>
</feature>
<dbReference type="Proteomes" id="UP000775179">
    <property type="component" value="Unassembled WGS sequence"/>
</dbReference>
<evidence type="ECO:0000256" key="1">
    <source>
        <dbReference type="SAM" id="Phobius"/>
    </source>
</evidence>
<gene>
    <name evidence="2" type="ORF">K4H94_04265</name>
</gene>
<protein>
    <submittedName>
        <fullName evidence="2">Uncharacterized protein</fullName>
    </submittedName>
</protein>
<feature type="transmembrane region" description="Helical" evidence="1">
    <location>
        <begin position="68"/>
        <end position="88"/>
    </location>
</feature>
<feature type="transmembrane region" description="Helical" evidence="1">
    <location>
        <begin position="169"/>
        <end position="185"/>
    </location>
</feature>
<dbReference type="AlphaFoldDB" id="A0ABD4RFW7"/>
<feature type="transmembrane region" description="Helical" evidence="1">
    <location>
        <begin position="6"/>
        <end position="22"/>
    </location>
</feature>
<keyword evidence="1" id="KW-0472">Membrane</keyword>
<sequence length="213" mass="24523">MIGFSYLCILLFIIIFILYLIKKNITKSPKKIKLFVTVSLIPLVLRYLVLIIGVIVEKHSVIYLLRQLVFLNYFSIPLIILATLFIFLRDEKLKFNFNFIFLIILLIGYIFMVSYSKIDISINNTFGFVLSLENYLVPTLIYLIIIASLSVFNLLYVDKPYSNKSGMKILLLSLVVCIVEFILFLGGVKVFPYPIIGEVLILISLSKGLRTFK</sequence>
<accession>A0ABD4RFW7</accession>
<dbReference type="RefSeq" id="WP_021876479.1">
    <property type="nucleotide sequence ID" value="NZ_CP018624.1"/>
</dbReference>
<evidence type="ECO:0000313" key="3">
    <source>
        <dbReference type="Proteomes" id="UP000775179"/>
    </source>
</evidence>
<dbReference type="EMBL" id="JAIFTX010000007">
    <property type="protein sequence ID" value="MBX7290262.1"/>
    <property type="molecule type" value="Genomic_DNA"/>
</dbReference>
<feature type="transmembrane region" description="Helical" evidence="1">
    <location>
        <begin position="34"/>
        <end position="56"/>
    </location>
</feature>
<proteinExistence type="predicted"/>
<keyword evidence="1" id="KW-1133">Transmembrane helix</keyword>